<dbReference type="PRINTS" id="PR00080">
    <property type="entry name" value="SDRFAMILY"/>
</dbReference>
<dbReference type="InterPro" id="IPR036291">
    <property type="entry name" value="NAD(P)-bd_dom_sf"/>
</dbReference>
<evidence type="ECO:0000313" key="4">
    <source>
        <dbReference type="Proteomes" id="UP001461341"/>
    </source>
</evidence>
<organism evidence="3 4">
    <name type="scientific">Thermatribacter velox</name>
    <dbReference type="NCBI Taxonomy" id="3039681"/>
    <lineage>
        <taxon>Bacteria</taxon>
        <taxon>Pseudomonadati</taxon>
        <taxon>Atribacterota</taxon>
        <taxon>Atribacteria</taxon>
        <taxon>Atribacterales</taxon>
        <taxon>Thermatribacteraceae</taxon>
        <taxon>Thermatribacter</taxon>
    </lineage>
</organism>
<accession>A0ABZ2Y9V4</accession>
<name>A0ABZ2Y9V4_9BACT</name>
<proteinExistence type="inferred from homology"/>
<dbReference type="SUPFAM" id="SSF51735">
    <property type="entry name" value="NAD(P)-binding Rossmann-fold domains"/>
    <property type="match status" value="1"/>
</dbReference>
<keyword evidence="4" id="KW-1185">Reference proteome</keyword>
<dbReference type="RefSeq" id="WP_369017923.1">
    <property type="nucleotide sequence ID" value="NZ_CP121689.1"/>
</dbReference>
<dbReference type="Gene3D" id="3.40.50.720">
    <property type="entry name" value="NAD(P)-binding Rossmann-like Domain"/>
    <property type="match status" value="1"/>
</dbReference>
<dbReference type="PROSITE" id="PS00061">
    <property type="entry name" value="ADH_SHORT"/>
    <property type="match status" value="1"/>
</dbReference>
<dbReference type="Proteomes" id="UP001461341">
    <property type="component" value="Chromosome"/>
</dbReference>
<reference evidence="3 4" key="1">
    <citation type="submission" date="2023-03" db="EMBL/GenBank/DDBJ databases">
        <title>Novel Species.</title>
        <authorList>
            <person name="Ma S."/>
        </authorList>
    </citation>
    <scope>NUCLEOTIDE SEQUENCE [LARGE SCALE GENOMIC DNA]</scope>
    <source>
        <strain evidence="3 4">B11</strain>
    </source>
</reference>
<dbReference type="NCBIfam" id="NF005559">
    <property type="entry name" value="PRK07231.1"/>
    <property type="match status" value="1"/>
</dbReference>
<keyword evidence="2 3" id="KW-0560">Oxidoreductase</keyword>
<evidence type="ECO:0000313" key="3">
    <source>
        <dbReference type="EMBL" id="WZL75773.1"/>
    </source>
</evidence>
<dbReference type="EMBL" id="CP121689">
    <property type="protein sequence ID" value="WZL75773.1"/>
    <property type="molecule type" value="Genomic_DNA"/>
</dbReference>
<gene>
    <name evidence="3" type="ORF">QBE54_09310</name>
</gene>
<dbReference type="CDD" id="cd05233">
    <property type="entry name" value="SDR_c"/>
    <property type="match status" value="1"/>
</dbReference>
<dbReference type="EC" id="1.1.1.47" evidence="3"/>
<dbReference type="InterPro" id="IPR002347">
    <property type="entry name" value="SDR_fam"/>
</dbReference>
<evidence type="ECO:0000256" key="2">
    <source>
        <dbReference type="ARBA" id="ARBA00023002"/>
    </source>
</evidence>
<protein>
    <submittedName>
        <fullName evidence="3">Glucose 1-dehydrogenase</fullName>
        <ecNumber evidence="3">1.1.1.47</ecNumber>
    </submittedName>
</protein>
<dbReference type="PANTHER" id="PTHR42760">
    <property type="entry name" value="SHORT-CHAIN DEHYDROGENASES/REDUCTASES FAMILY MEMBER"/>
    <property type="match status" value="1"/>
</dbReference>
<dbReference type="InterPro" id="IPR020904">
    <property type="entry name" value="Sc_DH/Rdtase_CS"/>
</dbReference>
<dbReference type="GO" id="GO:0047936">
    <property type="term" value="F:glucose 1-dehydrogenase [NAD(P)+] activity"/>
    <property type="evidence" value="ECO:0007669"/>
    <property type="project" value="UniProtKB-EC"/>
</dbReference>
<evidence type="ECO:0000256" key="1">
    <source>
        <dbReference type="ARBA" id="ARBA00006484"/>
    </source>
</evidence>
<dbReference type="Pfam" id="PF13561">
    <property type="entry name" value="adh_short_C2"/>
    <property type="match status" value="1"/>
</dbReference>
<comment type="similarity">
    <text evidence="1">Belongs to the short-chain dehydrogenases/reductases (SDR) family.</text>
</comment>
<sequence>MRLKDKVAIVTGAGQGIGKAIALGLAKEGCSVIVNDVNEQTGQQTAQEIQDLGRKAIFVQGDVSKIETAYKLRDTALEEFGRIDILVNNAGIMISGLVVDYREEDWDRIFAVNAKSVFLMCKVIGKVMIDQRYGKIVNVASIGAKDGDRYQAAYAATKAAVMNFSRAFSKEVAQYGINVNSICPGFVDTEMGKVNLADPEKRKKFIERTPKGRVSVPEDMVGLTVFLCTDESEFIVGQAINVDGGVLYY</sequence>
<dbReference type="PRINTS" id="PR00081">
    <property type="entry name" value="GDHRDH"/>
</dbReference>
<dbReference type="PANTHER" id="PTHR42760:SF133">
    <property type="entry name" value="3-OXOACYL-[ACYL-CARRIER-PROTEIN] REDUCTASE"/>
    <property type="match status" value="1"/>
</dbReference>